<feature type="non-terminal residue" evidence="2">
    <location>
        <position position="1"/>
    </location>
</feature>
<dbReference type="OrthoDB" id="339151at2759"/>
<sequence>KVDVPEVPVLPKSKAEDISSSVTEELADNKSKLIESGPNEKATQVAVQPKISTTVTKLTSPIQSESKTQTSSWVSVTIKDSRWDT</sequence>
<name>A0A9N9P435_9GLOM</name>
<evidence type="ECO:0000313" key="3">
    <source>
        <dbReference type="Proteomes" id="UP000789405"/>
    </source>
</evidence>
<reference evidence="2" key="1">
    <citation type="submission" date="2021-06" db="EMBL/GenBank/DDBJ databases">
        <authorList>
            <person name="Kallberg Y."/>
            <person name="Tangrot J."/>
            <person name="Rosling A."/>
        </authorList>
    </citation>
    <scope>NUCLEOTIDE SEQUENCE</scope>
    <source>
        <strain evidence="2">MA453B</strain>
    </source>
</reference>
<dbReference type="AlphaFoldDB" id="A0A9N9P435"/>
<keyword evidence="3" id="KW-1185">Reference proteome</keyword>
<organism evidence="2 3">
    <name type="scientific">Dentiscutata erythropus</name>
    <dbReference type="NCBI Taxonomy" id="1348616"/>
    <lineage>
        <taxon>Eukaryota</taxon>
        <taxon>Fungi</taxon>
        <taxon>Fungi incertae sedis</taxon>
        <taxon>Mucoromycota</taxon>
        <taxon>Glomeromycotina</taxon>
        <taxon>Glomeromycetes</taxon>
        <taxon>Diversisporales</taxon>
        <taxon>Gigasporaceae</taxon>
        <taxon>Dentiscutata</taxon>
    </lineage>
</organism>
<protein>
    <submittedName>
        <fullName evidence="2">26745_t:CDS:1</fullName>
    </submittedName>
</protein>
<comment type="caution">
    <text evidence="2">The sequence shown here is derived from an EMBL/GenBank/DDBJ whole genome shotgun (WGS) entry which is preliminary data.</text>
</comment>
<proteinExistence type="predicted"/>
<evidence type="ECO:0000256" key="1">
    <source>
        <dbReference type="SAM" id="MobiDB-lite"/>
    </source>
</evidence>
<gene>
    <name evidence="2" type="ORF">DERYTH_LOCUS21094</name>
</gene>
<feature type="region of interest" description="Disordered" evidence="1">
    <location>
        <begin position="1"/>
        <end position="24"/>
    </location>
</feature>
<evidence type="ECO:0000313" key="2">
    <source>
        <dbReference type="EMBL" id="CAG8789385.1"/>
    </source>
</evidence>
<accession>A0A9N9P435</accession>
<dbReference type="Proteomes" id="UP000789405">
    <property type="component" value="Unassembled WGS sequence"/>
</dbReference>
<dbReference type="EMBL" id="CAJVPY010026190">
    <property type="protein sequence ID" value="CAG8789385.1"/>
    <property type="molecule type" value="Genomic_DNA"/>
</dbReference>